<organism evidence="2">
    <name type="scientific">marine sediment metagenome</name>
    <dbReference type="NCBI Taxonomy" id="412755"/>
    <lineage>
        <taxon>unclassified sequences</taxon>
        <taxon>metagenomes</taxon>
        <taxon>ecological metagenomes</taxon>
    </lineage>
</organism>
<sequence>LSPAFADVNGDGRPDMVATAGEIPGLLRFFLGQDDGTFAEATGKSGLAKVRTAIACALGDYDNDEKVDLFVSCAGPNYLFRGRGDGTFEDVTAKTGTAGGNDLTCSAVFLDADHDADLDIYVCNTVNLEDWSPAANQLLNNNTDGTFTDIAAEAGVTCGQGTSVMLAPVDLDGDRDTDLVVFNARSPARVFFNDRLGKYHEGQIIAEPIRGDLGGVAQDFNGDGQADLLVWPGRSSPARLFLSDGT</sequence>
<dbReference type="SUPFAM" id="SSF69318">
    <property type="entry name" value="Integrin alpha N-terminal domain"/>
    <property type="match status" value="1"/>
</dbReference>
<dbReference type="PANTHER" id="PTHR16026:SF0">
    <property type="entry name" value="CARTILAGE ACIDIC PROTEIN 1"/>
    <property type="match status" value="1"/>
</dbReference>
<dbReference type="EMBL" id="BARS01046721">
    <property type="protein sequence ID" value="GAG32222.1"/>
    <property type="molecule type" value="Genomic_DNA"/>
</dbReference>
<accession>X0X9X1</accession>
<reference evidence="2" key="1">
    <citation type="journal article" date="2014" name="Front. Microbiol.">
        <title>High frequency of phylogenetically diverse reductive dehalogenase-homologous genes in deep subseafloor sedimentary metagenomes.</title>
        <authorList>
            <person name="Kawai M."/>
            <person name="Futagami T."/>
            <person name="Toyoda A."/>
            <person name="Takaki Y."/>
            <person name="Nishi S."/>
            <person name="Hori S."/>
            <person name="Arai W."/>
            <person name="Tsubouchi T."/>
            <person name="Morono Y."/>
            <person name="Uchiyama I."/>
            <person name="Ito T."/>
            <person name="Fujiyama A."/>
            <person name="Inagaki F."/>
            <person name="Takami H."/>
        </authorList>
    </citation>
    <scope>NUCLEOTIDE SEQUENCE</scope>
    <source>
        <strain evidence="2">Expedition CK06-06</strain>
    </source>
</reference>
<dbReference type="InterPro" id="IPR027039">
    <property type="entry name" value="Crtac1"/>
</dbReference>
<dbReference type="AlphaFoldDB" id="X0X9X1"/>
<gene>
    <name evidence="2" type="ORF">S01H1_70275</name>
</gene>
<evidence type="ECO:0008006" key="3">
    <source>
        <dbReference type="Google" id="ProtNLM"/>
    </source>
</evidence>
<dbReference type="InterPro" id="IPR013517">
    <property type="entry name" value="FG-GAP"/>
</dbReference>
<dbReference type="PANTHER" id="PTHR16026">
    <property type="entry name" value="CARTILAGE ACIDIC PROTEIN 1"/>
    <property type="match status" value="1"/>
</dbReference>
<proteinExistence type="predicted"/>
<feature type="non-terminal residue" evidence="2">
    <location>
        <position position="1"/>
    </location>
</feature>
<protein>
    <recommendedName>
        <fullName evidence="3">VCBS repeat-containing protein</fullName>
    </recommendedName>
</protein>
<name>X0X9X1_9ZZZZ</name>
<dbReference type="Pfam" id="PF13517">
    <property type="entry name" value="FG-GAP_3"/>
    <property type="match status" value="2"/>
</dbReference>
<evidence type="ECO:0000256" key="1">
    <source>
        <dbReference type="ARBA" id="ARBA00022729"/>
    </source>
</evidence>
<dbReference type="InterPro" id="IPR028994">
    <property type="entry name" value="Integrin_alpha_N"/>
</dbReference>
<feature type="non-terminal residue" evidence="2">
    <location>
        <position position="246"/>
    </location>
</feature>
<keyword evidence="1" id="KW-0732">Signal</keyword>
<comment type="caution">
    <text evidence="2">The sequence shown here is derived from an EMBL/GenBank/DDBJ whole genome shotgun (WGS) entry which is preliminary data.</text>
</comment>
<evidence type="ECO:0000313" key="2">
    <source>
        <dbReference type="EMBL" id="GAG32222.1"/>
    </source>
</evidence>
<dbReference type="Gene3D" id="2.130.10.130">
    <property type="entry name" value="Integrin alpha, N-terminal"/>
    <property type="match status" value="1"/>
</dbReference>